<feature type="chain" id="PRO_5042816382" evidence="2">
    <location>
        <begin position="24"/>
        <end position="123"/>
    </location>
</feature>
<dbReference type="InterPro" id="IPR040361">
    <property type="entry name" value="TPD1"/>
</dbReference>
<evidence type="ECO:0000313" key="3">
    <source>
        <dbReference type="EMBL" id="KAK7395341.1"/>
    </source>
</evidence>
<name>A0AAN9SFD4_PSOTE</name>
<dbReference type="AlphaFoldDB" id="A0AAN9SFD4"/>
<accession>A0AAN9SFD4</accession>
<protein>
    <submittedName>
        <fullName evidence="3">Uncharacterized protein</fullName>
    </submittedName>
</protein>
<reference evidence="3 4" key="1">
    <citation type="submission" date="2024-01" db="EMBL/GenBank/DDBJ databases">
        <title>The genomes of 5 underutilized Papilionoideae crops provide insights into root nodulation and disease resistanc.</title>
        <authorList>
            <person name="Jiang F."/>
        </authorList>
    </citation>
    <scope>NUCLEOTIDE SEQUENCE [LARGE SCALE GENOMIC DNA]</scope>
    <source>
        <strain evidence="3">DUOXIRENSHENG_FW03</strain>
        <tissue evidence="3">Leaves</tissue>
    </source>
</reference>
<dbReference type="PANTHER" id="PTHR33184">
    <property type="entry name" value="PROTEIN TAPETUM DETERMINANT 1-LIKE-RELATED"/>
    <property type="match status" value="1"/>
</dbReference>
<keyword evidence="1 2" id="KW-0732">Signal</keyword>
<feature type="signal peptide" evidence="2">
    <location>
        <begin position="1"/>
        <end position="23"/>
    </location>
</feature>
<dbReference type="Pfam" id="PF24068">
    <property type="entry name" value="TPD1_C"/>
    <property type="match status" value="1"/>
</dbReference>
<dbReference type="PANTHER" id="PTHR33184:SF64">
    <property type="entry name" value="BETA-1,3-N-ACETYLGLUCOSAMINYLTRANSFERASE FAMILY PROTEIN"/>
    <property type="match status" value="1"/>
</dbReference>
<dbReference type="EMBL" id="JAYMYS010000004">
    <property type="protein sequence ID" value="KAK7395341.1"/>
    <property type="molecule type" value="Genomic_DNA"/>
</dbReference>
<gene>
    <name evidence="3" type="ORF">VNO78_15893</name>
</gene>
<dbReference type="GO" id="GO:0001709">
    <property type="term" value="P:cell fate determination"/>
    <property type="evidence" value="ECO:0007669"/>
    <property type="project" value="TreeGrafter"/>
</dbReference>
<evidence type="ECO:0000313" key="4">
    <source>
        <dbReference type="Proteomes" id="UP001386955"/>
    </source>
</evidence>
<keyword evidence="4" id="KW-1185">Reference proteome</keyword>
<proteinExistence type="predicted"/>
<evidence type="ECO:0000256" key="2">
    <source>
        <dbReference type="SAM" id="SignalP"/>
    </source>
</evidence>
<organism evidence="3 4">
    <name type="scientific">Psophocarpus tetragonolobus</name>
    <name type="common">Winged bean</name>
    <name type="synonym">Dolichos tetragonolobus</name>
    <dbReference type="NCBI Taxonomy" id="3891"/>
    <lineage>
        <taxon>Eukaryota</taxon>
        <taxon>Viridiplantae</taxon>
        <taxon>Streptophyta</taxon>
        <taxon>Embryophyta</taxon>
        <taxon>Tracheophyta</taxon>
        <taxon>Spermatophyta</taxon>
        <taxon>Magnoliopsida</taxon>
        <taxon>eudicotyledons</taxon>
        <taxon>Gunneridae</taxon>
        <taxon>Pentapetalae</taxon>
        <taxon>rosids</taxon>
        <taxon>fabids</taxon>
        <taxon>Fabales</taxon>
        <taxon>Fabaceae</taxon>
        <taxon>Papilionoideae</taxon>
        <taxon>50 kb inversion clade</taxon>
        <taxon>NPAAA clade</taxon>
        <taxon>indigoferoid/millettioid clade</taxon>
        <taxon>Phaseoleae</taxon>
        <taxon>Psophocarpus</taxon>
    </lineage>
</organism>
<dbReference type="Proteomes" id="UP001386955">
    <property type="component" value="Unassembled WGS sequence"/>
</dbReference>
<comment type="caution">
    <text evidence="3">The sequence shown here is derived from an EMBL/GenBank/DDBJ whole genome shotgun (WGS) entry which is preliminary data.</text>
</comment>
<evidence type="ECO:0000256" key="1">
    <source>
        <dbReference type="ARBA" id="ARBA00022729"/>
    </source>
</evidence>
<sequence length="123" mass="13540">MVDSPVKILSMVIFLVLVSQASSQCPLSSISVSQFKTGAKVEGQTQWSVTVTNKCRCVQAAVTLDCTGFENIERTDPELMRVSGNNCIVNMGRPISQVPLKFKYVWNQQLPLKPVSAKIYSCP</sequence>